<evidence type="ECO:0008006" key="3">
    <source>
        <dbReference type="Google" id="ProtNLM"/>
    </source>
</evidence>
<dbReference type="AlphaFoldDB" id="A0A1E3L0U7"/>
<evidence type="ECO:0000313" key="2">
    <source>
        <dbReference type="Proteomes" id="UP000094578"/>
    </source>
</evidence>
<dbReference type="RefSeq" id="WP_069328584.1">
    <property type="nucleotide sequence ID" value="NZ_MDER01000057.1"/>
</dbReference>
<comment type="caution">
    <text evidence="1">The sequence shown here is derived from an EMBL/GenBank/DDBJ whole genome shotgun (WGS) entry which is preliminary data.</text>
</comment>
<dbReference type="EMBL" id="MDER01000057">
    <property type="protein sequence ID" value="ODP27412.1"/>
    <property type="molecule type" value="Genomic_DNA"/>
</dbReference>
<dbReference type="STRING" id="1886670.PTI45_03189"/>
<dbReference type="Proteomes" id="UP000094578">
    <property type="component" value="Unassembled WGS sequence"/>
</dbReference>
<reference evidence="1 2" key="1">
    <citation type="submission" date="2016-08" db="EMBL/GenBank/DDBJ databases">
        <title>Genome sequencing of Paenibacillus sp. TI45-13ar, isolated from Korean traditional nuruk.</title>
        <authorList>
            <person name="Kim S.-J."/>
        </authorList>
    </citation>
    <scope>NUCLEOTIDE SEQUENCE [LARGE SCALE GENOMIC DNA]</scope>
    <source>
        <strain evidence="1 2">TI45-13ar</strain>
    </source>
</reference>
<evidence type="ECO:0000313" key="1">
    <source>
        <dbReference type="EMBL" id="ODP27412.1"/>
    </source>
</evidence>
<proteinExistence type="predicted"/>
<name>A0A1E3L0U7_9BACL</name>
<protein>
    <recommendedName>
        <fullName evidence="3">Beta-barrel protein YwiB</fullName>
    </recommendedName>
</protein>
<dbReference type="InterPro" id="IPR015231">
    <property type="entry name" value="DUF1934"/>
</dbReference>
<accession>A0A1E3L0U7</accession>
<gene>
    <name evidence="1" type="ORF">PTI45_03189</name>
</gene>
<dbReference type="InterPro" id="IPR012674">
    <property type="entry name" value="Calycin"/>
</dbReference>
<sequence>MTEFNQVQLTLHSDQDGEQSTTQFIGQAFQKGSSLYIRYTESADTLQQEVRTVVKIDDHEVKIMRRGGVESDQTFRQEKQLPGSYRSPFMTFALSTHTTQLTQELDGHLGRVNWEYELYVHEELTGTFKISLHIQALDTHEIDEV</sequence>
<organism evidence="1 2">
    <name type="scientific">Paenibacillus nuruki</name>
    <dbReference type="NCBI Taxonomy" id="1886670"/>
    <lineage>
        <taxon>Bacteria</taxon>
        <taxon>Bacillati</taxon>
        <taxon>Bacillota</taxon>
        <taxon>Bacilli</taxon>
        <taxon>Bacillales</taxon>
        <taxon>Paenibacillaceae</taxon>
        <taxon>Paenibacillus</taxon>
    </lineage>
</organism>
<dbReference type="SUPFAM" id="SSF50814">
    <property type="entry name" value="Lipocalins"/>
    <property type="match status" value="1"/>
</dbReference>
<dbReference type="Pfam" id="PF09148">
    <property type="entry name" value="DUF1934"/>
    <property type="match status" value="1"/>
</dbReference>
<dbReference type="Gene3D" id="2.40.128.20">
    <property type="match status" value="1"/>
</dbReference>
<keyword evidence="2" id="KW-1185">Reference proteome</keyword>